<dbReference type="Gene3D" id="1.25.40.10">
    <property type="entry name" value="Tetratricopeptide repeat domain"/>
    <property type="match status" value="2"/>
</dbReference>
<evidence type="ECO:0000256" key="2">
    <source>
        <dbReference type="SAM" id="Coils"/>
    </source>
</evidence>
<evidence type="ECO:0000313" key="4">
    <source>
        <dbReference type="EMBL" id="SFH91432.1"/>
    </source>
</evidence>
<feature type="coiled-coil region" evidence="2">
    <location>
        <begin position="326"/>
        <end position="356"/>
    </location>
</feature>
<evidence type="ECO:0000256" key="1">
    <source>
        <dbReference type="PROSITE-ProRule" id="PRU00339"/>
    </source>
</evidence>
<organism evidence="4 5">
    <name type="scientific">Halpernia frigidisoli</name>
    <dbReference type="NCBI Taxonomy" id="1125876"/>
    <lineage>
        <taxon>Bacteria</taxon>
        <taxon>Pseudomonadati</taxon>
        <taxon>Bacteroidota</taxon>
        <taxon>Flavobacteriia</taxon>
        <taxon>Flavobacteriales</taxon>
        <taxon>Weeksellaceae</taxon>
        <taxon>Chryseobacterium group</taxon>
        <taxon>Halpernia</taxon>
    </lineage>
</organism>
<evidence type="ECO:0000313" key="5">
    <source>
        <dbReference type="Proteomes" id="UP000198931"/>
    </source>
</evidence>
<keyword evidence="3" id="KW-1133">Transmembrane helix</keyword>
<dbReference type="InterPro" id="IPR019734">
    <property type="entry name" value="TPR_rpt"/>
</dbReference>
<dbReference type="AlphaFoldDB" id="A0A1I3DXG6"/>
<proteinExistence type="predicted"/>
<dbReference type="SUPFAM" id="SSF55874">
    <property type="entry name" value="ATPase domain of HSP90 chaperone/DNA topoisomerase II/histidine kinase"/>
    <property type="match status" value="1"/>
</dbReference>
<dbReference type="EMBL" id="FOQT01000001">
    <property type="protein sequence ID" value="SFH91432.1"/>
    <property type="molecule type" value="Genomic_DNA"/>
</dbReference>
<feature type="transmembrane region" description="Helical" evidence="3">
    <location>
        <begin position="352"/>
        <end position="373"/>
    </location>
</feature>
<protein>
    <submittedName>
        <fullName evidence="4">Uncharacterized protein</fullName>
    </submittedName>
</protein>
<dbReference type="InterPro" id="IPR011990">
    <property type="entry name" value="TPR-like_helical_dom_sf"/>
</dbReference>
<dbReference type="SMART" id="SM00028">
    <property type="entry name" value="TPR"/>
    <property type="match status" value="3"/>
</dbReference>
<accession>A0A1I3DXG6</accession>
<gene>
    <name evidence="4" type="ORF">SAMN05443292_0759</name>
</gene>
<evidence type="ECO:0000256" key="3">
    <source>
        <dbReference type="SAM" id="Phobius"/>
    </source>
</evidence>
<dbReference type="PROSITE" id="PS50005">
    <property type="entry name" value="TPR"/>
    <property type="match status" value="1"/>
</dbReference>
<sequence length="585" mass="67923">MRKSLPHFFNIFGIQSLNLKKYYIFLFLIILFSCEKTSQNLPKTNINKNYDKAFIFLEKKQQDSAFVYFNAAKDIFINQKDSLKVGKCLINMAIILADKGDYFGSQETSLSSIKYFNENNEENFETISANYNCLGIATQNLKNYKKAIYFYDKAIKFSADSLEKTKRSNNIAVAYSKLGDYKKSIKVFDELFIDKIVNQNQRFKFKILDNLAFTKFLQNKNYNAEPQLNKALEIREAEKDLWGQNASQAHLSDYFAYKNPVKSLFHAHKMYNIASQLKSPDDEIEALQKLVNLENTADSKKYFNIYLKLKDSLQTARNKAKNQFALVRYESEKNRADLLKSQAENTEKNYQLLVRNVALGLAFLATIIGIIWLKKRQERVKQEKELVHQENQLKIKNTELKYSKKIHDVVSNGVYQVMSEIENNPNIDKPEVLNKLEKIYEKSRDISYENLLENTVNTYKIQISNLVKSFSSDLIKPIIIGNEEDLWDKISSKIKTEFLIILQELLVNMKKHSEAKKLILKFEINKERLEIAYFDDGKGLGEIIQKKNGLQNTETRIFSCEGKLTFDETTGKGTKINISFPIKSD</sequence>
<dbReference type="Proteomes" id="UP000198931">
    <property type="component" value="Unassembled WGS sequence"/>
</dbReference>
<keyword evidence="5" id="KW-1185">Reference proteome</keyword>
<dbReference type="STRING" id="1125876.SAMN05443292_0759"/>
<keyword evidence="2" id="KW-0175">Coiled coil</keyword>
<feature type="repeat" description="TPR" evidence="1">
    <location>
        <begin position="128"/>
        <end position="161"/>
    </location>
</feature>
<keyword evidence="3" id="KW-0472">Membrane</keyword>
<keyword evidence="3" id="KW-0812">Transmembrane</keyword>
<dbReference type="SUPFAM" id="SSF48452">
    <property type="entry name" value="TPR-like"/>
    <property type="match status" value="2"/>
</dbReference>
<keyword evidence="1" id="KW-0802">TPR repeat</keyword>
<dbReference type="PROSITE" id="PS51257">
    <property type="entry name" value="PROKAR_LIPOPROTEIN"/>
    <property type="match status" value="1"/>
</dbReference>
<dbReference type="Gene3D" id="3.30.565.10">
    <property type="entry name" value="Histidine kinase-like ATPase, C-terminal domain"/>
    <property type="match status" value="1"/>
</dbReference>
<dbReference type="InterPro" id="IPR036890">
    <property type="entry name" value="HATPase_C_sf"/>
</dbReference>
<name>A0A1I3DXG6_9FLAO</name>
<reference evidence="4 5" key="1">
    <citation type="submission" date="2016-10" db="EMBL/GenBank/DDBJ databases">
        <authorList>
            <person name="de Groot N.N."/>
        </authorList>
    </citation>
    <scope>NUCLEOTIDE SEQUENCE [LARGE SCALE GENOMIC DNA]</scope>
    <source>
        <strain evidence="4 5">DSM 26000</strain>
    </source>
</reference>